<dbReference type="Gene3D" id="3.90.70.80">
    <property type="match status" value="1"/>
</dbReference>
<dbReference type="CDD" id="cd22758">
    <property type="entry name" value="OTU_232R-like"/>
    <property type="match status" value="1"/>
</dbReference>
<reference evidence="3 4" key="1">
    <citation type="submission" date="2019-03" db="EMBL/GenBank/DDBJ databases">
        <title>Single cell metagenomics reveals metabolic interactions within the superorganism composed of flagellate Streblomastix strix and complex community of Bacteroidetes bacteria on its surface.</title>
        <authorList>
            <person name="Treitli S.C."/>
            <person name="Kolisko M."/>
            <person name="Husnik F."/>
            <person name="Keeling P."/>
            <person name="Hampl V."/>
        </authorList>
    </citation>
    <scope>NUCLEOTIDE SEQUENCE [LARGE SCALE GENOMIC DNA]</scope>
    <source>
        <strain evidence="3">ST1C</strain>
    </source>
</reference>
<dbReference type="AlphaFoldDB" id="A0A5J4UTI7"/>
<dbReference type="Pfam" id="PF02338">
    <property type="entry name" value="OTU"/>
    <property type="match status" value="1"/>
</dbReference>
<dbReference type="InterPro" id="IPR003323">
    <property type="entry name" value="OTU_dom"/>
</dbReference>
<feature type="domain" description="OTU" evidence="2">
    <location>
        <begin position="81"/>
        <end position="199"/>
    </location>
</feature>
<comment type="caution">
    <text evidence="3">The sequence shown here is derived from an EMBL/GenBank/DDBJ whole genome shotgun (WGS) entry which is preliminary data.</text>
</comment>
<proteinExistence type="predicted"/>
<dbReference type="EMBL" id="SNRW01012880">
    <property type="protein sequence ID" value="KAA6373281.1"/>
    <property type="molecule type" value="Genomic_DNA"/>
</dbReference>
<dbReference type="PROSITE" id="PS50802">
    <property type="entry name" value="OTU"/>
    <property type="match status" value="1"/>
</dbReference>
<evidence type="ECO:0000313" key="4">
    <source>
        <dbReference type="Proteomes" id="UP000324800"/>
    </source>
</evidence>
<evidence type="ECO:0000259" key="2">
    <source>
        <dbReference type="PROSITE" id="PS50802"/>
    </source>
</evidence>
<name>A0A5J4UTI7_9EUKA</name>
<dbReference type="Proteomes" id="UP000324800">
    <property type="component" value="Unassembled WGS sequence"/>
</dbReference>
<evidence type="ECO:0000313" key="3">
    <source>
        <dbReference type="EMBL" id="KAA6373281.1"/>
    </source>
</evidence>
<dbReference type="SUPFAM" id="SSF54001">
    <property type="entry name" value="Cysteine proteinases"/>
    <property type="match status" value="1"/>
</dbReference>
<sequence>MLQVLAQMYEMLQVLAQSSIERNAQHSGSIERNAQRSGSIERNAQRSSSIERNAISIDSSRKILFTLTFEEIQEELIDHDRALLDNRGDGNCFYMSFSHQLHGTNKILGAIRQAAVKELIENRLRYEDYFDEETLDQYARKQSLQGEYADVRIYLPTCRALNTNLRVHLGAGKKEITHIGSNQWVEIAQVNRNHYVRAI</sequence>
<accession>A0A5J4UTI7</accession>
<evidence type="ECO:0000256" key="1">
    <source>
        <dbReference type="SAM" id="MobiDB-lite"/>
    </source>
</evidence>
<protein>
    <recommendedName>
        <fullName evidence="2">OTU domain-containing protein</fullName>
    </recommendedName>
</protein>
<gene>
    <name evidence="3" type="ORF">EZS28_031191</name>
</gene>
<organism evidence="3 4">
    <name type="scientific">Streblomastix strix</name>
    <dbReference type="NCBI Taxonomy" id="222440"/>
    <lineage>
        <taxon>Eukaryota</taxon>
        <taxon>Metamonada</taxon>
        <taxon>Preaxostyla</taxon>
        <taxon>Oxymonadida</taxon>
        <taxon>Streblomastigidae</taxon>
        <taxon>Streblomastix</taxon>
    </lineage>
</organism>
<feature type="region of interest" description="Disordered" evidence="1">
    <location>
        <begin position="26"/>
        <end position="45"/>
    </location>
</feature>
<dbReference type="InterPro" id="IPR038765">
    <property type="entry name" value="Papain-like_cys_pep_sf"/>
</dbReference>